<keyword evidence="3" id="KW-1185">Reference proteome</keyword>
<evidence type="ECO:0000313" key="2">
    <source>
        <dbReference type="EMBL" id="GMI22992.1"/>
    </source>
</evidence>
<dbReference type="Proteomes" id="UP001165060">
    <property type="component" value="Unassembled WGS sequence"/>
</dbReference>
<comment type="caution">
    <text evidence="2">The sequence shown here is derived from an EMBL/GenBank/DDBJ whole genome shotgun (WGS) entry which is preliminary data.</text>
</comment>
<feature type="compositionally biased region" description="Polar residues" evidence="1">
    <location>
        <begin position="1"/>
        <end position="19"/>
    </location>
</feature>
<sequence length="210" mass="22298">MKYLSSSPETMLPPHSNSGAAGVLPETVVSRVTKTGETGMVLLAYRIISEKASGLYSDHVAEFLMQARVLQPHNDTHTVEYVSLSDQEAEELCGDELVEKLVANRAATASESVVRVELNCSIELKPLPFGRSNLEIDAEIDKIGTSASGTGTRISRARTSGLRRALGSAIEEVADKTFRGGKKDRDPASARLTGPPPSSSEPPPAADGPP</sequence>
<proteinExistence type="predicted"/>
<gene>
    <name evidence="2" type="ORF">TeGR_g10840</name>
</gene>
<feature type="compositionally biased region" description="Pro residues" evidence="1">
    <location>
        <begin position="194"/>
        <end position="210"/>
    </location>
</feature>
<feature type="compositionally biased region" description="Basic and acidic residues" evidence="1">
    <location>
        <begin position="173"/>
        <end position="188"/>
    </location>
</feature>
<feature type="region of interest" description="Disordered" evidence="1">
    <location>
        <begin position="173"/>
        <end position="210"/>
    </location>
</feature>
<evidence type="ECO:0000313" key="3">
    <source>
        <dbReference type="Proteomes" id="UP001165060"/>
    </source>
</evidence>
<accession>A0ABQ6MBY2</accession>
<evidence type="ECO:0000256" key="1">
    <source>
        <dbReference type="SAM" id="MobiDB-lite"/>
    </source>
</evidence>
<name>A0ABQ6MBY2_9STRA</name>
<dbReference type="EMBL" id="BRYB01003936">
    <property type="protein sequence ID" value="GMI22992.1"/>
    <property type="molecule type" value="Genomic_DNA"/>
</dbReference>
<feature type="region of interest" description="Disordered" evidence="1">
    <location>
        <begin position="1"/>
        <end position="22"/>
    </location>
</feature>
<feature type="non-terminal residue" evidence="2">
    <location>
        <position position="210"/>
    </location>
</feature>
<protein>
    <submittedName>
        <fullName evidence="2">Uncharacterized protein</fullName>
    </submittedName>
</protein>
<reference evidence="2 3" key="1">
    <citation type="journal article" date="2023" name="Commun. Biol.">
        <title>Genome analysis of Parmales, the sister group of diatoms, reveals the evolutionary specialization of diatoms from phago-mixotrophs to photoautotrophs.</title>
        <authorList>
            <person name="Ban H."/>
            <person name="Sato S."/>
            <person name="Yoshikawa S."/>
            <person name="Yamada K."/>
            <person name="Nakamura Y."/>
            <person name="Ichinomiya M."/>
            <person name="Sato N."/>
            <person name="Blanc-Mathieu R."/>
            <person name="Endo H."/>
            <person name="Kuwata A."/>
            <person name="Ogata H."/>
        </authorList>
    </citation>
    <scope>NUCLEOTIDE SEQUENCE [LARGE SCALE GENOMIC DNA]</scope>
</reference>
<organism evidence="2 3">
    <name type="scientific">Tetraparma gracilis</name>
    <dbReference type="NCBI Taxonomy" id="2962635"/>
    <lineage>
        <taxon>Eukaryota</taxon>
        <taxon>Sar</taxon>
        <taxon>Stramenopiles</taxon>
        <taxon>Ochrophyta</taxon>
        <taxon>Bolidophyceae</taxon>
        <taxon>Parmales</taxon>
        <taxon>Triparmaceae</taxon>
        <taxon>Tetraparma</taxon>
    </lineage>
</organism>